<dbReference type="InterPro" id="IPR050561">
    <property type="entry name" value="PTP"/>
</dbReference>
<dbReference type="EMBL" id="MWQY01000001">
    <property type="protein sequence ID" value="ORC38384.1"/>
    <property type="molecule type" value="Genomic_DNA"/>
</dbReference>
<dbReference type="InterPro" id="IPR029021">
    <property type="entry name" value="Prot-tyrosine_phosphatase-like"/>
</dbReference>
<proteinExistence type="predicted"/>
<dbReference type="PANTHER" id="PTHR23339">
    <property type="entry name" value="TYROSINE SPECIFIC PROTEIN PHOSPHATASE AND DUAL SPECIFICITY PROTEIN PHOSPHATASE"/>
    <property type="match status" value="1"/>
</dbReference>
<keyword evidence="3" id="KW-0904">Protein phosphatase</keyword>
<protein>
    <recommendedName>
        <fullName evidence="1">protein-tyrosine-phosphatase</fullName>
        <ecNumber evidence="1">3.1.3.48</ecNumber>
    </recommendedName>
</protein>
<dbReference type="RefSeq" id="WP_083047459.1">
    <property type="nucleotide sequence ID" value="NZ_MWQY01000001.1"/>
</dbReference>
<dbReference type="STRING" id="1963862.B4O97_01105"/>
<dbReference type="PROSITE" id="PS00383">
    <property type="entry name" value="TYR_PHOSPHATASE_1"/>
    <property type="match status" value="1"/>
</dbReference>
<dbReference type="InterPro" id="IPR016130">
    <property type="entry name" value="Tyr_Pase_AS"/>
</dbReference>
<feature type="domain" description="Tyrosine specific protein phosphatases" evidence="4">
    <location>
        <begin position="90"/>
        <end position="160"/>
    </location>
</feature>
<dbReference type="PROSITE" id="PS50056">
    <property type="entry name" value="TYR_PHOSPHATASE_2"/>
    <property type="match status" value="1"/>
</dbReference>
<accession>A0A1Y1S4D1</accession>
<evidence type="ECO:0000256" key="1">
    <source>
        <dbReference type="ARBA" id="ARBA00013064"/>
    </source>
</evidence>
<evidence type="ECO:0000256" key="3">
    <source>
        <dbReference type="ARBA" id="ARBA00022912"/>
    </source>
</evidence>
<name>A0A1Y1S4D1_9SPIO</name>
<dbReference type="GO" id="GO:0004725">
    <property type="term" value="F:protein tyrosine phosphatase activity"/>
    <property type="evidence" value="ECO:0007669"/>
    <property type="project" value="UniProtKB-EC"/>
</dbReference>
<dbReference type="OrthoDB" id="9806482at2"/>
<comment type="caution">
    <text evidence="5">The sequence shown here is derived from an EMBL/GenBank/DDBJ whole genome shotgun (WGS) entry which is preliminary data.</text>
</comment>
<dbReference type="EC" id="3.1.3.48" evidence="1"/>
<evidence type="ECO:0000313" key="6">
    <source>
        <dbReference type="Proteomes" id="UP000192343"/>
    </source>
</evidence>
<dbReference type="Pfam" id="PF05706">
    <property type="entry name" value="CDKN3"/>
    <property type="match status" value="1"/>
</dbReference>
<evidence type="ECO:0000313" key="5">
    <source>
        <dbReference type="EMBL" id="ORC38384.1"/>
    </source>
</evidence>
<dbReference type="InterPro" id="IPR000387">
    <property type="entry name" value="Tyr_Pase_dom"/>
</dbReference>
<keyword evidence="2" id="KW-0378">Hydrolase</keyword>
<keyword evidence="6" id="KW-1185">Reference proteome</keyword>
<evidence type="ECO:0000259" key="4">
    <source>
        <dbReference type="PROSITE" id="PS50056"/>
    </source>
</evidence>
<dbReference type="SUPFAM" id="SSF52799">
    <property type="entry name" value="(Phosphotyrosine protein) phosphatases II"/>
    <property type="match status" value="1"/>
</dbReference>
<evidence type="ECO:0000256" key="2">
    <source>
        <dbReference type="ARBA" id="ARBA00022801"/>
    </source>
</evidence>
<dbReference type="AlphaFoldDB" id="A0A1Y1S4D1"/>
<reference evidence="5 6" key="1">
    <citation type="submission" date="2017-03" db="EMBL/GenBank/DDBJ databases">
        <title>Draft Genome sequence of Marispirochaeta sp. strain JC444.</title>
        <authorList>
            <person name="Shivani Y."/>
            <person name="Subhash Y."/>
            <person name="Sasikala C."/>
            <person name="Ramana C."/>
        </authorList>
    </citation>
    <scope>NUCLEOTIDE SEQUENCE [LARGE SCALE GENOMIC DNA]</scope>
    <source>
        <strain evidence="5 6">JC444</strain>
    </source>
</reference>
<dbReference type="Proteomes" id="UP000192343">
    <property type="component" value="Unassembled WGS sequence"/>
</dbReference>
<gene>
    <name evidence="5" type="ORF">B4O97_01105</name>
</gene>
<organism evidence="5 6">
    <name type="scientific">Marispirochaeta aestuarii</name>
    <dbReference type="NCBI Taxonomy" id="1963862"/>
    <lineage>
        <taxon>Bacteria</taxon>
        <taxon>Pseudomonadati</taxon>
        <taxon>Spirochaetota</taxon>
        <taxon>Spirochaetia</taxon>
        <taxon>Spirochaetales</taxon>
        <taxon>Spirochaetaceae</taxon>
        <taxon>Marispirochaeta</taxon>
    </lineage>
</organism>
<dbReference type="Gene3D" id="3.90.190.10">
    <property type="entry name" value="Protein tyrosine phosphatase superfamily"/>
    <property type="match status" value="1"/>
</dbReference>
<dbReference type="InterPro" id="IPR022778">
    <property type="entry name" value="CDKN3"/>
</dbReference>
<sequence length="172" mass="19385">MAQLDILEIAGRHSIIMSAHPLEKVEQKEEFPGTLRSFFADLNKLEVRAVTVLLPQEELLGNYKGTDLVKEYRRSGFEVLHFPLENFGTPRGIEVFDQLMSRLSEKLLKINVLIHCKTGCSRTAMVAAGVLIKLGSSAARAIMAVHSARPSSNLTINQIQFLREYQRYLSQK</sequence>